<keyword evidence="4" id="KW-1185">Reference proteome</keyword>
<evidence type="ECO:0000256" key="1">
    <source>
        <dbReference type="SAM" id="Phobius"/>
    </source>
</evidence>
<evidence type="ECO:0000313" key="4">
    <source>
        <dbReference type="Proteomes" id="UP001596086"/>
    </source>
</evidence>
<feature type="transmembrane region" description="Helical" evidence="1">
    <location>
        <begin position="180"/>
        <end position="200"/>
    </location>
</feature>
<evidence type="ECO:0000313" key="3">
    <source>
        <dbReference type="EMBL" id="MFC5550483.1"/>
    </source>
</evidence>
<dbReference type="InterPro" id="IPR036938">
    <property type="entry name" value="PAP2/HPO_sf"/>
</dbReference>
<feature type="transmembrane region" description="Helical" evidence="1">
    <location>
        <begin position="106"/>
        <end position="125"/>
    </location>
</feature>
<dbReference type="SMART" id="SM00014">
    <property type="entry name" value="acidPPc"/>
    <property type="match status" value="1"/>
</dbReference>
<protein>
    <submittedName>
        <fullName evidence="3">Phosphatase PAP2 family protein</fullName>
    </submittedName>
</protein>
<dbReference type="EMBL" id="JBHSMZ010000015">
    <property type="protein sequence ID" value="MFC5550483.1"/>
    <property type="molecule type" value="Genomic_DNA"/>
</dbReference>
<keyword evidence="1" id="KW-0472">Membrane</keyword>
<dbReference type="Proteomes" id="UP001596086">
    <property type="component" value="Unassembled WGS sequence"/>
</dbReference>
<evidence type="ECO:0000259" key="2">
    <source>
        <dbReference type="SMART" id="SM00014"/>
    </source>
</evidence>
<organism evidence="3 4">
    <name type="scientific">Massilia aerilata</name>
    <dbReference type="NCBI Taxonomy" id="453817"/>
    <lineage>
        <taxon>Bacteria</taxon>
        <taxon>Pseudomonadati</taxon>
        <taxon>Pseudomonadota</taxon>
        <taxon>Betaproteobacteria</taxon>
        <taxon>Burkholderiales</taxon>
        <taxon>Oxalobacteraceae</taxon>
        <taxon>Telluria group</taxon>
        <taxon>Massilia</taxon>
    </lineage>
</organism>
<proteinExistence type="predicted"/>
<dbReference type="CDD" id="cd03392">
    <property type="entry name" value="PAP2_like_2"/>
    <property type="match status" value="1"/>
</dbReference>
<dbReference type="PANTHER" id="PTHR14969">
    <property type="entry name" value="SPHINGOSINE-1-PHOSPHATE PHOSPHOHYDROLASE"/>
    <property type="match status" value="1"/>
</dbReference>
<feature type="domain" description="Phosphatidic acid phosphatase type 2/haloperoxidase" evidence="2">
    <location>
        <begin position="106"/>
        <end position="221"/>
    </location>
</feature>
<feature type="transmembrane region" description="Helical" evidence="1">
    <location>
        <begin position="21"/>
        <end position="40"/>
    </location>
</feature>
<dbReference type="SUPFAM" id="SSF48317">
    <property type="entry name" value="Acid phosphatase/Vanadium-dependent haloperoxidase"/>
    <property type="match status" value="1"/>
</dbReference>
<name>A0ABW0S0P8_9BURK</name>
<dbReference type="Pfam" id="PF01569">
    <property type="entry name" value="PAP2"/>
    <property type="match status" value="1"/>
</dbReference>
<reference evidence="4" key="1">
    <citation type="journal article" date="2019" name="Int. J. Syst. Evol. Microbiol.">
        <title>The Global Catalogue of Microorganisms (GCM) 10K type strain sequencing project: providing services to taxonomists for standard genome sequencing and annotation.</title>
        <authorList>
            <consortium name="The Broad Institute Genomics Platform"/>
            <consortium name="The Broad Institute Genome Sequencing Center for Infectious Disease"/>
            <person name="Wu L."/>
            <person name="Ma J."/>
        </authorList>
    </citation>
    <scope>NUCLEOTIDE SEQUENCE [LARGE SCALE GENOMIC DNA]</scope>
    <source>
        <strain evidence="4">CGMCC 4.5798</strain>
    </source>
</reference>
<dbReference type="PANTHER" id="PTHR14969:SF13">
    <property type="entry name" value="AT30094P"/>
    <property type="match status" value="1"/>
</dbReference>
<keyword evidence="1" id="KW-0812">Transmembrane</keyword>
<dbReference type="Gene3D" id="1.20.144.10">
    <property type="entry name" value="Phosphatidic acid phosphatase type 2/haloperoxidase"/>
    <property type="match status" value="2"/>
</dbReference>
<sequence length="242" mass="26478">MLNPVSRLHRFVAARFSPEGETGLHFTIGVALILLAALAFGEIAEDVVEGDKITLIDVQLAHWFRERATAGFTELMLFITHWNGIAGSSVMGVLLAAWFWYRKAHYWLVVVLAAVPGGMLLNLALKNIFQRARPSLEDPLLTLSTYSFPSGHTAAATVFYGLLACYLVRRVRTWPARAAIVAACVAMVMLVALSRMYLGVHYLSDVLAAAAEGAAWLAVCITAISTLHRRRIARARGQEVSA</sequence>
<feature type="transmembrane region" description="Helical" evidence="1">
    <location>
        <begin position="206"/>
        <end position="227"/>
    </location>
</feature>
<comment type="caution">
    <text evidence="3">The sequence shown here is derived from an EMBL/GenBank/DDBJ whole genome shotgun (WGS) entry which is preliminary data.</text>
</comment>
<dbReference type="InterPro" id="IPR000326">
    <property type="entry name" value="PAP2/HPO"/>
</dbReference>
<gene>
    <name evidence="3" type="ORF">ACFPO9_18350</name>
</gene>
<feature type="transmembrane region" description="Helical" evidence="1">
    <location>
        <begin position="75"/>
        <end position="99"/>
    </location>
</feature>
<accession>A0ABW0S0P8</accession>
<feature type="transmembrane region" description="Helical" evidence="1">
    <location>
        <begin position="145"/>
        <end position="168"/>
    </location>
</feature>
<dbReference type="RefSeq" id="WP_379773136.1">
    <property type="nucleotide sequence ID" value="NZ_JBHSMZ010000015.1"/>
</dbReference>
<keyword evidence="1" id="KW-1133">Transmembrane helix</keyword>